<dbReference type="InterPro" id="IPR029060">
    <property type="entry name" value="PIN-like_dom_sf"/>
</dbReference>
<dbReference type="Pfam" id="PF13470">
    <property type="entry name" value="PIN_3"/>
    <property type="match status" value="1"/>
</dbReference>
<comment type="caution">
    <text evidence="2">The sequence shown here is derived from an EMBL/GenBank/DDBJ whole genome shotgun (WGS) entry which is preliminary data.</text>
</comment>
<reference evidence="3" key="1">
    <citation type="submission" date="2017-09" db="EMBL/GenBank/DDBJ databases">
        <title>Depth-based differentiation of microbial function through sediment-hosted aquifers and enrichment of novel symbionts in the deep terrestrial subsurface.</title>
        <authorList>
            <person name="Probst A.J."/>
            <person name="Ladd B."/>
            <person name="Jarett J.K."/>
            <person name="Geller-Mcgrath D.E."/>
            <person name="Sieber C.M.K."/>
            <person name="Emerson J.B."/>
            <person name="Anantharaman K."/>
            <person name="Thomas B.C."/>
            <person name="Malmstrom R."/>
            <person name="Stieglmeier M."/>
            <person name="Klingl A."/>
            <person name="Woyke T."/>
            <person name="Ryan C.M."/>
            <person name="Banfield J.F."/>
        </authorList>
    </citation>
    <scope>NUCLEOTIDE SEQUENCE [LARGE SCALE GENOMIC DNA]</scope>
</reference>
<protein>
    <recommendedName>
        <fullName evidence="1">PIN domain-containing protein</fullName>
    </recommendedName>
</protein>
<gene>
    <name evidence="2" type="ORF">COY90_03095</name>
</gene>
<evidence type="ECO:0000313" key="3">
    <source>
        <dbReference type="Proteomes" id="UP000230108"/>
    </source>
</evidence>
<sequence length="145" mass="16213">MNLQKKVVFLDASVLFSALYSPTGGSYALITSIKDKLIRGITSQTVVEELHNNIIKLQHISQKKVDDLLINNSILVCDHIDEKELLPWLGKIEAKDIHVIVGAMSTGCHYLVTLDKKHLLNNKVQSLCKGIKIVTPKELLAIMRE</sequence>
<feature type="domain" description="PIN" evidence="1">
    <location>
        <begin position="8"/>
        <end position="117"/>
    </location>
</feature>
<dbReference type="PANTHER" id="PTHR34610">
    <property type="entry name" value="SSL7007 PROTEIN"/>
    <property type="match status" value="1"/>
</dbReference>
<dbReference type="InterPro" id="IPR002716">
    <property type="entry name" value="PIN_dom"/>
</dbReference>
<organism evidence="2 3">
    <name type="scientific">Candidatus Roizmanbacteria bacterium CG_4_10_14_0_8_um_filter_39_9</name>
    <dbReference type="NCBI Taxonomy" id="1974829"/>
    <lineage>
        <taxon>Bacteria</taxon>
        <taxon>Candidatus Roizmaniibacteriota</taxon>
    </lineage>
</organism>
<evidence type="ECO:0000313" key="2">
    <source>
        <dbReference type="EMBL" id="PIY68971.1"/>
    </source>
</evidence>
<dbReference type="EMBL" id="PFLF01000064">
    <property type="protein sequence ID" value="PIY68971.1"/>
    <property type="molecule type" value="Genomic_DNA"/>
</dbReference>
<evidence type="ECO:0000259" key="1">
    <source>
        <dbReference type="Pfam" id="PF13470"/>
    </source>
</evidence>
<name>A0A2M7QCM7_9BACT</name>
<proteinExistence type="predicted"/>
<dbReference type="SUPFAM" id="SSF88723">
    <property type="entry name" value="PIN domain-like"/>
    <property type="match status" value="1"/>
</dbReference>
<accession>A0A2M7QCM7</accession>
<dbReference type="PANTHER" id="PTHR34610:SF4">
    <property type="entry name" value="SLL8027 PROTEIN"/>
    <property type="match status" value="1"/>
</dbReference>
<dbReference type="AlphaFoldDB" id="A0A2M7QCM7"/>
<dbReference type="InterPro" id="IPR002850">
    <property type="entry name" value="PIN_toxin-like"/>
</dbReference>
<dbReference type="Proteomes" id="UP000230108">
    <property type="component" value="Unassembled WGS sequence"/>
</dbReference>